<dbReference type="Proteomes" id="UP000192872">
    <property type="component" value="Unassembled WGS sequence"/>
</dbReference>
<reference evidence="2 3" key="1">
    <citation type="journal article" date="2017" name="Water Res.">
        <title>Comammox in drinking water systems.</title>
        <authorList>
            <person name="Wang Y."/>
            <person name="Ma L."/>
            <person name="Mao Y."/>
            <person name="Jiang X."/>
            <person name="Xia Y."/>
            <person name="Yu K."/>
            <person name="Li B."/>
            <person name="Zhang T."/>
        </authorList>
    </citation>
    <scope>NUCLEOTIDE SEQUENCE [LARGE SCALE GENOMIC DNA]</scope>
    <source>
        <strain evidence="2">SG_bin8</strain>
    </source>
</reference>
<organism evidence="2 3">
    <name type="scientific">Candidatus Raskinella chloraquaticus</name>
    <dbReference type="NCBI Taxonomy" id="1951219"/>
    <lineage>
        <taxon>Bacteria</taxon>
        <taxon>Pseudomonadati</taxon>
        <taxon>Pseudomonadota</taxon>
        <taxon>Alphaproteobacteria</taxon>
        <taxon>Hyphomicrobiales</taxon>
        <taxon>Phreatobacteraceae</taxon>
        <taxon>Candidatus Raskinella</taxon>
    </lineage>
</organism>
<dbReference type="STRING" id="1827387.A4S15_01470"/>
<proteinExistence type="predicted"/>
<dbReference type="EMBL" id="LWDL01000031">
    <property type="protein sequence ID" value="OQW49439.1"/>
    <property type="molecule type" value="Genomic_DNA"/>
</dbReference>
<comment type="caution">
    <text evidence="2">The sequence shown here is derived from an EMBL/GenBank/DDBJ whole genome shotgun (WGS) entry which is preliminary data.</text>
</comment>
<evidence type="ECO:0000256" key="1">
    <source>
        <dbReference type="SAM" id="SignalP"/>
    </source>
</evidence>
<feature type="chain" id="PRO_5012371188" description="DUF992 domain-containing protein" evidence="1">
    <location>
        <begin position="28"/>
        <end position="161"/>
    </location>
</feature>
<accession>A0A1W9HPS1</accession>
<sequence length="161" mass="16294">MKNLRLAGALCVAIAGTIAGAMSPASAETNIRVGTLRCDVKGGIGLVITSKKDMLCSFRPVNGGSERYVGTIRKFGIDIGATDRAMIGWAVFAPSKGRAKGALAGSYVGATGEATLGVGVGANVLVGGFHRSLTLQPLSLGVQQGINVAAGVADLELRSVH</sequence>
<evidence type="ECO:0008006" key="4">
    <source>
        <dbReference type="Google" id="ProtNLM"/>
    </source>
</evidence>
<dbReference type="AlphaFoldDB" id="A0A1W9HPS1"/>
<evidence type="ECO:0000313" key="3">
    <source>
        <dbReference type="Proteomes" id="UP000192872"/>
    </source>
</evidence>
<dbReference type="RefSeq" id="WP_376802542.1">
    <property type="nucleotide sequence ID" value="NZ_DBNB01000019.1"/>
</dbReference>
<gene>
    <name evidence="2" type="ORF">A4S15_01470</name>
</gene>
<evidence type="ECO:0000313" key="2">
    <source>
        <dbReference type="EMBL" id="OQW49439.1"/>
    </source>
</evidence>
<dbReference type="Pfam" id="PF06186">
    <property type="entry name" value="DUF992"/>
    <property type="match status" value="1"/>
</dbReference>
<dbReference type="InterPro" id="IPR009333">
    <property type="entry name" value="DUF992"/>
</dbReference>
<protein>
    <recommendedName>
        <fullName evidence="4">DUF992 domain-containing protein</fullName>
    </recommendedName>
</protein>
<name>A0A1W9HPS1_9HYPH</name>
<keyword evidence="1" id="KW-0732">Signal</keyword>
<feature type="signal peptide" evidence="1">
    <location>
        <begin position="1"/>
        <end position="27"/>
    </location>
</feature>